<evidence type="ECO:0000256" key="9">
    <source>
        <dbReference type="RuleBase" id="RU362126"/>
    </source>
</evidence>
<comment type="subcellular location">
    <subcellularLocation>
        <location evidence="1">Endoplasmic reticulum membrane</location>
        <topology evidence="1">Single-pass membrane protein</topology>
    </subcellularLocation>
</comment>
<dbReference type="Pfam" id="PF00262">
    <property type="entry name" value="Calreticulin"/>
    <property type="match status" value="1"/>
</dbReference>
<dbReference type="Proteomes" id="UP000187429">
    <property type="component" value="Unassembled WGS sequence"/>
</dbReference>
<dbReference type="InterPro" id="IPR018124">
    <property type="entry name" value="Calret/calnex_CS"/>
</dbReference>
<dbReference type="GO" id="GO:0005789">
    <property type="term" value="C:endoplasmic reticulum membrane"/>
    <property type="evidence" value="ECO:0007669"/>
    <property type="project" value="UniProtKB-SubCell"/>
</dbReference>
<dbReference type="InterPro" id="IPR013320">
    <property type="entry name" value="ConA-like_dom_sf"/>
</dbReference>
<dbReference type="SUPFAM" id="SSF63887">
    <property type="entry name" value="P-domain of calnexin/calreticulin"/>
    <property type="match status" value="1"/>
</dbReference>
<dbReference type="InterPro" id="IPR001580">
    <property type="entry name" value="Calret/calnex"/>
</dbReference>
<keyword evidence="6 9" id="KW-0472">Membrane</keyword>
<comment type="similarity">
    <text evidence="2 9">Belongs to the calreticulin family.</text>
</comment>
<dbReference type="AlphaFoldDB" id="A0A1R1YMZ0"/>
<dbReference type="GO" id="GO:0005509">
    <property type="term" value="F:calcium ion binding"/>
    <property type="evidence" value="ECO:0007669"/>
    <property type="project" value="InterPro"/>
</dbReference>
<keyword evidence="3 9" id="KW-0812">Transmembrane</keyword>
<evidence type="ECO:0000256" key="8">
    <source>
        <dbReference type="PIRSR" id="PIRSR601580-3"/>
    </source>
</evidence>
<evidence type="ECO:0000256" key="7">
    <source>
        <dbReference type="ARBA" id="ARBA00023186"/>
    </source>
</evidence>
<dbReference type="Gene3D" id="2.10.250.10">
    <property type="entry name" value="Calreticulin/calnexin, P domain"/>
    <property type="match status" value="1"/>
</dbReference>
<reference evidence="11" key="1">
    <citation type="submission" date="2017-01" db="EMBL/GenBank/DDBJ databases">
        <authorList>
            <person name="Wang Y."/>
            <person name="White M."/>
            <person name="Kvist S."/>
            <person name="Moncalvo J.-M."/>
        </authorList>
    </citation>
    <scope>NUCLEOTIDE SEQUENCE [LARGE SCALE GENOMIC DNA]</scope>
    <source>
        <strain evidence="11">ID-206-W2</strain>
    </source>
</reference>
<feature type="transmembrane region" description="Helical" evidence="9">
    <location>
        <begin position="534"/>
        <end position="554"/>
    </location>
</feature>
<name>A0A1R1YMZ0_9FUNG</name>
<dbReference type="PANTHER" id="PTHR11073">
    <property type="entry name" value="CALRETICULIN AND CALNEXIN"/>
    <property type="match status" value="1"/>
</dbReference>
<gene>
    <name evidence="10" type="ORF">AYI69_g2312</name>
</gene>
<dbReference type="PRINTS" id="PR00626">
    <property type="entry name" value="CALRETICULIN"/>
</dbReference>
<evidence type="ECO:0000256" key="3">
    <source>
        <dbReference type="ARBA" id="ARBA00022692"/>
    </source>
</evidence>
<keyword evidence="5 9" id="KW-1133">Transmembrane helix</keyword>
<keyword evidence="11" id="KW-1185">Reference proteome</keyword>
<keyword evidence="7 9" id="KW-0143">Chaperone</keyword>
<evidence type="ECO:0000256" key="1">
    <source>
        <dbReference type="ARBA" id="ARBA00004389"/>
    </source>
</evidence>
<evidence type="ECO:0000313" key="11">
    <source>
        <dbReference type="Proteomes" id="UP000187429"/>
    </source>
</evidence>
<dbReference type="GO" id="GO:0051082">
    <property type="term" value="F:unfolded protein binding"/>
    <property type="evidence" value="ECO:0007669"/>
    <property type="project" value="InterPro"/>
</dbReference>
<dbReference type="InterPro" id="IPR009033">
    <property type="entry name" value="Calreticulin/calnexin_P_dom_sf"/>
</dbReference>
<sequence length="576" mass="66502">MIFSLKYLFVLASIYPIINVASHNAESGDHGHDHDDDEELGELTLKNINKAMEHVKLGEFQKFTPEDAVLWEQFTPESYKEWIPSEATDINPETGEKYKIYTGEWALEKPYMMQSLENDYGLTVKSKSRLHAISKKFDKVFNPKGKSFIIQYEVKYQEVIECAGSYLKIIRDTNPPNKENDTSIMENTFNPKEFSYKTPFTVMFGPDICGEGKVHFILNVLNPITNEYEEKKLVDPPMPRRDVTTHLYTLIIDTDNTFRILIDNSVAREGNLFTEFDPPINPPKEIPDVTAKKPEDWVDEKEIIDEAAMKPDDWDEDAPKVIEDLFSVKPKDWLENESYKIVDKSAKKPKSWDDEMDGEWEPPMIDNKKCIGVSGCGPYIRPMISNPNYKGKWTPPMIRNPKYKGEWEPPLVNNTNYYEIDNPCDLTKLAGVGIELWTVNSDIVFDNIYIGTAEEESSKYAFDIWGVKYEKEIEIEETVKFAKTDKIGKEEFNRAPSMFDIRGQILYHFYRFNGNIQTIYSTLKKHGIVEAYKVSPYTLLILVALGLYASFLLFEIKRKVINPIFSSTPKPKSKSE</sequence>
<feature type="signal peptide" evidence="9">
    <location>
        <begin position="1"/>
        <end position="20"/>
    </location>
</feature>
<dbReference type="PANTHER" id="PTHR11073:SF1">
    <property type="entry name" value="CALNEXIN 14D-RELATED"/>
    <property type="match status" value="1"/>
</dbReference>
<dbReference type="EMBL" id="LSSM01000676">
    <property type="protein sequence ID" value="OMJ28220.1"/>
    <property type="molecule type" value="Genomic_DNA"/>
</dbReference>
<dbReference type="Gene3D" id="2.60.120.200">
    <property type="match status" value="1"/>
</dbReference>
<keyword evidence="9" id="KW-0732">Signal</keyword>
<evidence type="ECO:0000256" key="4">
    <source>
        <dbReference type="ARBA" id="ARBA00022824"/>
    </source>
</evidence>
<evidence type="ECO:0000256" key="5">
    <source>
        <dbReference type="ARBA" id="ARBA00022989"/>
    </source>
</evidence>
<dbReference type="SUPFAM" id="SSF49899">
    <property type="entry name" value="Concanavalin A-like lectins/glucanases"/>
    <property type="match status" value="1"/>
</dbReference>
<accession>A0A1R1YMZ0</accession>
<protein>
    <submittedName>
        <fullName evidence="10">Calnexin-like protein</fullName>
    </submittedName>
</protein>
<dbReference type="PROSITE" id="PS00804">
    <property type="entry name" value="CALRETICULIN_2"/>
    <property type="match status" value="1"/>
</dbReference>
<feature type="disulfide bond" evidence="8">
    <location>
        <begin position="162"/>
        <end position="209"/>
    </location>
</feature>
<evidence type="ECO:0000313" key="10">
    <source>
        <dbReference type="EMBL" id="OMJ28220.1"/>
    </source>
</evidence>
<organism evidence="10 11">
    <name type="scientific">Smittium culicis</name>
    <dbReference type="NCBI Taxonomy" id="133412"/>
    <lineage>
        <taxon>Eukaryota</taxon>
        <taxon>Fungi</taxon>
        <taxon>Fungi incertae sedis</taxon>
        <taxon>Zoopagomycota</taxon>
        <taxon>Kickxellomycotina</taxon>
        <taxon>Harpellomycetes</taxon>
        <taxon>Harpellales</taxon>
        <taxon>Legeriomycetaceae</taxon>
        <taxon>Smittium</taxon>
    </lineage>
</organism>
<keyword evidence="8" id="KW-1015">Disulfide bond</keyword>
<feature type="chain" id="PRO_5011815829" evidence="9">
    <location>
        <begin position="21"/>
        <end position="576"/>
    </location>
</feature>
<keyword evidence="4 9" id="KW-0256">Endoplasmic reticulum</keyword>
<proteinExistence type="inferred from homology"/>
<dbReference type="GO" id="GO:0036503">
    <property type="term" value="P:ERAD pathway"/>
    <property type="evidence" value="ECO:0007669"/>
    <property type="project" value="TreeGrafter"/>
</dbReference>
<dbReference type="GO" id="GO:0006457">
    <property type="term" value="P:protein folding"/>
    <property type="evidence" value="ECO:0007669"/>
    <property type="project" value="InterPro"/>
</dbReference>
<evidence type="ECO:0000256" key="2">
    <source>
        <dbReference type="ARBA" id="ARBA00010983"/>
    </source>
</evidence>
<dbReference type="FunFam" id="2.10.250.10:FF:000001">
    <property type="entry name" value="Calnexin homolog"/>
    <property type="match status" value="1"/>
</dbReference>
<comment type="caution">
    <text evidence="10">The sequence shown here is derived from an EMBL/GenBank/DDBJ whole genome shotgun (WGS) entry which is preliminary data.</text>
</comment>
<dbReference type="OrthoDB" id="1938156at2759"/>
<evidence type="ECO:0000256" key="6">
    <source>
        <dbReference type="ARBA" id="ARBA00023136"/>
    </source>
</evidence>